<comment type="caution">
    <text evidence="1">The sequence shown here is derived from an EMBL/GenBank/DDBJ whole genome shotgun (WGS) entry which is preliminary data.</text>
</comment>
<organism evidence="1 2">
    <name type="scientific">candidate division WWE3 bacterium RBG_16_37_10</name>
    <dbReference type="NCBI Taxonomy" id="1802610"/>
    <lineage>
        <taxon>Bacteria</taxon>
        <taxon>Katanobacteria</taxon>
    </lineage>
</organism>
<dbReference type="PANTHER" id="PTHR42967">
    <property type="entry name" value="METAL DEPENDENT HYDROLASE"/>
    <property type="match status" value="1"/>
</dbReference>
<evidence type="ECO:0000313" key="2">
    <source>
        <dbReference type="Proteomes" id="UP000177371"/>
    </source>
</evidence>
<dbReference type="AlphaFoldDB" id="A0A1F4V1Q2"/>
<gene>
    <name evidence="1" type="ORF">A2W32_02365</name>
</gene>
<dbReference type="SUPFAM" id="SSF56281">
    <property type="entry name" value="Metallo-hydrolase/oxidoreductase"/>
    <property type="match status" value="1"/>
</dbReference>
<evidence type="ECO:0000313" key="1">
    <source>
        <dbReference type="EMBL" id="OGC51082.1"/>
    </source>
</evidence>
<dbReference type="Gene3D" id="3.60.15.10">
    <property type="entry name" value="Ribonuclease Z/Hydroxyacylglutathione hydrolase-like"/>
    <property type="match status" value="1"/>
</dbReference>
<dbReference type="PANTHER" id="PTHR42967:SF1">
    <property type="entry name" value="MBL FOLD METALLO-HYDROLASE"/>
    <property type="match status" value="1"/>
</dbReference>
<dbReference type="Pfam" id="PF13483">
    <property type="entry name" value="Lactamase_B_3"/>
    <property type="match status" value="1"/>
</dbReference>
<sequence length="217" mass="24361">MEITYIGHSCFKLKGKNLTVVIDPYDPEKVGYKLPKLEADALLLSHHHFDHDYVQGVTGYKLLVDGPGEYETNEVFIYGIPTFHDNKEGAERGKNTIYLIEIDGVNVLHLGDLGHELTKETLEKIPNVDVLLIPVGGKYTIDASTAVEVISSIEPSIVIPMHYSTQDLSFKEELQKLDKFLDEMGVENSIKKEEKLKISSKSDLPEDTEIVILTPQH</sequence>
<name>A0A1F4V1Q2_UNCKA</name>
<protein>
    <recommendedName>
        <fullName evidence="3">Lactamase</fullName>
    </recommendedName>
</protein>
<dbReference type="EMBL" id="MEUT01000030">
    <property type="protein sequence ID" value="OGC51082.1"/>
    <property type="molecule type" value="Genomic_DNA"/>
</dbReference>
<accession>A0A1F4V1Q2</accession>
<dbReference type="InterPro" id="IPR036866">
    <property type="entry name" value="RibonucZ/Hydroxyglut_hydro"/>
</dbReference>
<evidence type="ECO:0008006" key="3">
    <source>
        <dbReference type="Google" id="ProtNLM"/>
    </source>
</evidence>
<dbReference type="Proteomes" id="UP000177371">
    <property type="component" value="Unassembled WGS sequence"/>
</dbReference>
<reference evidence="1 2" key="1">
    <citation type="journal article" date="2016" name="Nat. Commun.">
        <title>Thousands of microbial genomes shed light on interconnected biogeochemical processes in an aquifer system.</title>
        <authorList>
            <person name="Anantharaman K."/>
            <person name="Brown C.T."/>
            <person name="Hug L.A."/>
            <person name="Sharon I."/>
            <person name="Castelle C.J."/>
            <person name="Probst A.J."/>
            <person name="Thomas B.C."/>
            <person name="Singh A."/>
            <person name="Wilkins M.J."/>
            <person name="Karaoz U."/>
            <person name="Brodie E.L."/>
            <person name="Williams K.H."/>
            <person name="Hubbard S.S."/>
            <person name="Banfield J.F."/>
        </authorList>
    </citation>
    <scope>NUCLEOTIDE SEQUENCE [LARGE SCALE GENOMIC DNA]</scope>
</reference>
<proteinExistence type="predicted"/>